<keyword evidence="4" id="KW-0804">Transcription</keyword>
<dbReference type="Gene3D" id="1.10.10.10">
    <property type="entry name" value="Winged helix-like DNA-binding domain superfamily/Winged helix DNA-binding domain"/>
    <property type="match status" value="1"/>
</dbReference>
<dbReference type="Pfam" id="PF03466">
    <property type="entry name" value="LysR_substrate"/>
    <property type="match status" value="1"/>
</dbReference>
<evidence type="ECO:0000256" key="2">
    <source>
        <dbReference type="ARBA" id="ARBA00023015"/>
    </source>
</evidence>
<dbReference type="InterPro" id="IPR050950">
    <property type="entry name" value="HTH-type_LysR_regulators"/>
</dbReference>
<dbReference type="GO" id="GO:0005829">
    <property type="term" value="C:cytosol"/>
    <property type="evidence" value="ECO:0007669"/>
    <property type="project" value="TreeGrafter"/>
</dbReference>
<reference evidence="6 7" key="1">
    <citation type="submission" date="2018-10" db="EMBL/GenBank/DDBJ databases">
        <title>Xanthobacter tagetidis genome sequencing and assembly.</title>
        <authorList>
            <person name="Maclea K.S."/>
            <person name="Goen A.E."/>
            <person name="Fatima S.A."/>
        </authorList>
    </citation>
    <scope>NUCLEOTIDE SEQUENCE [LARGE SCALE GENOMIC DNA]</scope>
    <source>
        <strain evidence="6 7">ATCC 700314</strain>
    </source>
</reference>
<organism evidence="6 7">
    <name type="scientific">Xanthobacter tagetidis</name>
    <dbReference type="NCBI Taxonomy" id="60216"/>
    <lineage>
        <taxon>Bacteria</taxon>
        <taxon>Pseudomonadati</taxon>
        <taxon>Pseudomonadota</taxon>
        <taxon>Alphaproteobacteria</taxon>
        <taxon>Hyphomicrobiales</taxon>
        <taxon>Xanthobacteraceae</taxon>
        <taxon>Xanthobacter</taxon>
    </lineage>
</organism>
<keyword evidence="2" id="KW-0805">Transcription regulation</keyword>
<evidence type="ECO:0000256" key="4">
    <source>
        <dbReference type="ARBA" id="ARBA00023163"/>
    </source>
</evidence>
<protein>
    <submittedName>
        <fullName evidence="6">LysR family transcriptional regulator</fullName>
    </submittedName>
</protein>
<gene>
    <name evidence="6" type="ORF">D9R14_03350</name>
</gene>
<sequence length="329" mass="36242">MLPSLSSIAARLRLKHIRLLVAIDDEGSILKAAKQVALSQPGATKALQEIEEALGAQLFLRTNRGLEPNELGHCVIRYARLIYTDLGHLREDMAGILEGHGGRVAIGMIMGAVPSTTQVIARLQAKQPTMSVKIVEDTSERLLQLLDDGRLDLAVCRTSISHRSDAYDAVAVREEELAVVGHVDNPFVRARALSLLDLASSPWVAFSANMPMHRYLEREFHDHGLPFPRGVVETTSAFVTLSLIDRNARMLALMATDVADFFRRAGMLSILPLRLRTRSDPYFLVRRRDRTLSPAAQMLVEEFSGGALEAAVRSEDEGSAWRSEAVPTA</sequence>
<dbReference type="PANTHER" id="PTHR30419:SF8">
    <property type="entry name" value="NITROGEN ASSIMILATION TRANSCRIPTIONAL ACTIVATOR-RELATED"/>
    <property type="match status" value="1"/>
</dbReference>
<dbReference type="GO" id="GO:0003677">
    <property type="term" value="F:DNA binding"/>
    <property type="evidence" value="ECO:0007669"/>
    <property type="project" value="UniProtKB-KW"/>
</dbReference>
<evidence type="ECO:0000256" key="3">
    <source>
        <dbReference type="ARBA" id="ARBA00023125"/>
    </source>
</evidence>
<evidence type="ECO:0000313" key="6">
    <source>
        <dbReference type="EMBL" id="RLP81044.1"/>
    </source>
</evidence>
<dbReference type="EMBL" id="RCTF01000002">
    <property type="protein sequence ID" value="RLP81044.1"/>
    <property type="molecule type" value="Genomic_DNA"/>
</dbReference>
<dbReference type="GO" id="GO:0003700">
    <property type="term" value="F:DNA-binding transcription factor activity"/>
    <property type="evidence" value="ECO:0007669"/>
    <property type="project" value="InterPro"/>
</dbReference>
<dbReference type="AlphaFoldDB" id="A0A3L7ALV2"/>
<dbReference type="PANTHER" id="PTHR30419">
    <property type="entry name" value="HTH-TYPE TRANSCRIPTIONAL REGULATOR YBHD"/>
    <property type="match status" value="1"/>
</dbReference>
<name>A0A3L7ALV2_9HYPH</name>
<dbReference type="Pfam" id="PF00126">
    <property type="entry name" value="HTH_1"/>
    <property type="match status" value="1"/>
</dbReference>
<dbReference type="RefSeq" id="WP_121621896.1">
    <property type="nucleotide sequence ID" value="NZ_JACIIW010000003.1"/>
</dbReference>
<comment type="caution">
    <text evidence="6">The sequence shown here is derived from an EMBL/GenBank/DDBJ whole genome shotgun (WGS) entry which is preliminary data.</text>
</comment>
<dbReference type="PRINTS" id="PR00039">
    <property type="entry name" value="HTHLYSR"/>
</dbReference>
<evidence type="ECO:0000259" key="5">
    <source>
        <dbReference type="PROSITE" id="PS50931"/>
    </source>
</evidence>
<evidence type="ECO:0000256" key="1">
    <source>
        <dbReference type="ARBA" id="ARBA00009437"/>
    </source>
</evidence>
<dbReference type="SUPFAM" id="SSF53850">
    <property type="entry name" value="Periplasmic binding protein-like II"/>
    <property type="match status" value="1"/>
</dbReference>
<dbReference type="Proteomes" id="UP000269692">
    <property type="component" value="Unassembled WGS sequence"/>
</dbReference>
<proteinExistence type="inferred from homology"/>
<comment type="similarity">
    <text evidence="1">Belongs to the LysR transcriptional regulatory family.</text>
</comment>
<dbReference type="InterPro" id="IPR005119">
    <property type="entry name" value="LysR_subst-bd"/>
</dbReference>
<dbReference type="InterPro" id="IPR036390">
    <property type="entry name" value="WH_DNA-bd_sf"/>
</dbReference>
<dbReference type="PROSITE" id="PS50931">
    <property type="entry name" value="HTH_LYSR"/>
    <property type="match status" value="1"/>
</dbReference>
<dbReference type="SUPFAM" id="SSF46785">
    <property type="entry name" value="Winged helix' DNA-binding domain"/>
    <property type="match status" value="1"/>
</dbReference>
<accession>A0A3L7ALV2</accession>
<dbReference type="Gene3D" id="3.40.190.290">
    <property type="match status" value="1"/>
</dbReference>
<dbReference type="OrthoDB" id="7492271at2"/>
<keyword evidence="3" id="KW-0238">DNA-binding</keyword>
<evidence type="ECO:0000313" key="7">
    <source>
        <dbReference type="Proteomes" id="UP000269692"/>
    </source>
</evidence>
<feature type="domain" description="HTH lysR-type" evidence="5">
    <location>
        <begin position="12"/>
        <end position="69"/>
    </location>
</feature>
<dbReference type="InterPro" id="IPR036388">
    <property type="entry name" value="WH-like_DNA-bd_sf"/>
</dbReference>
<dbReference type="InterPro" id="IPR000847">
    <property type="entry name" value="LysR_HTH_N"/>
</dbReference>
<keyword evidence="7" id="KW-1185">Reference proteome</keyword>